<dbReference type="Proteomes" id="UP001595833">
    <property type="component" value="Unassembled WGS sequence"/>
</dbReference>
<dbReference type="RefSeq" id="WP_344041612.1">
    <property type="nucleotide sequence ID" value="NZ_BAAAKE010000029.1"/>
</dbReference>
<evidence type="ECO:0000313" key="3">
    <source>
        <dbReference type="Proteomes" id="UP001595833"/>
    </source>
</evidence>
<feature type="region of interest" description="Disordered" evidence="1">
    <location>
        <begin position="80"/>
        <end position="103"/>
    </location>
</feature>
<keyword evidence="3" id="KW-1185">Reference proteome</keyword>
<comment type="caution">
    <text evidence="2">The sequence shown here is derived from an EMBL/GenBank/DDBJ whole genome shotgun (WGS) entry which is preliminary data.</text>
</comment>
<sequence>MTEQWRTVVVLPVTADSPLGRAADPVATVTAHLPPHDSRTRCALCPDRAWPCHLFNAAARDLAALGIPVGYLVPLELHPVLWPPTSTPPPDPRTTDTPGAPDG</sequence>
<protein>
    <submittedName>
        <fullName evidence="2">Uncharacterized protein</fullName>
    </submittedName>
</protein>
<proteinExistence type="predicted"/>
<organism evidence="2 3">
    <name type="scientific">Saccharothrix xinjiangensis</name>
    <dbReference type="NCBI Taxonomy" id="204798"/>
    <lineage>
        <taxon>Bacteria</taxon>
        <taxon>Bacillati</taxon>
        <taxon>Actinomycetota</taxon>
        <taxon>Actinomycetes</taxon>
        <taxon>Pseudonocardiales</taxon>
        <taxon>Pseudonocardiaceae</taxon>
        <taxon>Saccharothrix</taxon>
    </lineage>
</organism>
<gene>
    <name evidence="2" type="ORF">ACFPFM_11170</name>
</gene>
<feature type="compositionally biased region" description="Pro residues" evidence="1">
    <location>
        <begin position="81"/>
        <end position="92"/>
    </location>
</feature>
<name>A0ABV9XY12_9PSEU</name>
<dbReference type="EMBL" id="JBHSJB010000010">
    <property type="protein sequence ID" value="MFC5054318.1"/>
    <property type="molecule type" value="Genomic_DNA"/>
</dbReference>
<reference evidence="3" key="1">
    <citation type="journal article" date="2019" name="Int. J. Syst. Evol. Microbiol.">
        <title>The Global Catalogue of Microorganisms (GCM) 10K type strain sequencing project: providing services to taxonomists for standard genome sequencing and annotation.</title>
        <authorList>
            <consortium name="The Broad Institute Genomics Platform"/>
            <consortium name="The Broad Institute Genome Sequencing Center for Infectious Disease"/>
            <person name="Wu L."/>
            <person name="Ma J."/>
        </authorList>
    </citation>
    <scope>NUCLEOTIDE SEQUENCE [LARGE SCALE GENOMIC DNA]</scope>
    <source>
        <strain evidence="3">KCTC 12848</strain>
    </source>
</reference>
<accession>A0ABV9XY12</accession>
<evidence type="ECO:0000256" key="1">
    <source>
        <dbReference type="SAM" id="MobiDB-lite"/>
    </source>
</evidence>
<evidence type="ECO:0000313" key="2">
    <source>
        <dbReference type="EMBL" id="MFC5054318.1"/>
    </source>
</evidence>